<accession>A0A645AWE5</accession>
<dbReference type="SUPFAM" id="SSF88946">
    <property type="entry name" value="Sigma2 domain of RNA polymerase sigma factors"/>
    <property type="match status" value="1"/>
</dbReference>
<organism evidence="6">
    <name type="scientific">bioreactor metagenome</name>
    <dbReference type="NCBI Taxonomy" id="1076179"/>
    <lineage>
        <taxon>unclassified sequences</taxon>
        <taxon>metagenomes</taxon>
        <taxon>ecological metagenomes</taxon>
    </lineage>
</organism>
<comment type="similarity">
    <text evidence="1">Belongs to the sigma-70 factor family. ECF subfamily.</text>
</comment>
<dbReference type="AlphaFoldDB" id="A0A645AWE5"/>
<gene>
    <name evidence="6" type="ORF">SDC9_103906</name>
</gene>
<dbReference type="NCBIfam" id="TIGR02937">
    <property type="entry name" value="sigma70-ECF"/>
    <property type="match status" value="1"/>
</dbReference>
<dbReference type="InterPro" id="IPR014284">
    <property type="entry name" value="RNA_pol_sigma-70_dom"/>
</dbReference>
<proteinExistence type="inferred from homology"/>
<dbReference type="InterPro" id="IPR036388">
    <property type="entry name" value="WH-like_DNA-bd_sf"/>
</dbReference>
<dbReference type="GO" id="GO:0006352">
    <property type="term" value="P:DNA-templated transcription initiation"/>
    <property type="evidence" value="ECO:0007669"/>
    <property type="project" value="InterPro"/>
</dbReference>
<comment type="caution">
    <text evidence="6">The sequence shown here is derived from an EMBL/GenBank/DDBJ whole genome shotgun (WGS) entry which is preliminary data.</text>
</comment>
<dbReference type="CDD" id="cd06171">
    <property type="entry name" value="Sigma70_r4"/>
    <property type="match status" value="1"/>
</dbReference>
<feature type="domain" description="RNA polymerase sigma factor 70 region 4 type 2" evidence="5">
    <location>
        <begin position="115"/>
        <end position="157"/>
    </location>
</feature>
<sequence length="177" mass="20948">MREPMLSDLFLEQYKVLVGVAFQLTKNEEDALDMVQDLAEAVARMDQPLSQFQNPMAYFCTSLRNAKINKMRKTSCEIPSEPELIENNPSKENVESTFEYNELIAWLKQEMQDYSPEMQEAFRMYFFDGYSLEEIANKLNLSKNTLSQRFTRIRTKLTNRAIEQSWFMTLILLYFKM</sequence>
<dbReference type="Gene3D" id="1.10.10.10">
    <property type="entry name" value="Winged helix-like DNA-binding domain superfamily/Winged helix DNA-binding domain"/>
    <property type="match status" value="1"/>
</dbReference>
<dbReference type="PANTHER" id="PTHR43133">
    <property type="entry name" value="RNA POLYMERASE ECF-TYPE SIGMA FACTO"/>
    <property type="match status" value="1"/>
</dbReference>
<evidence type="ECO:0000256" key="2">
    <source>
        <dbReference type="ARBA" id="ARBA00023015"/>
    </source>
</evidence>
<name>A0A645AWE5_9ZZZZ</name>
<dbReference type="GO" id="GO:0003677">
    <property type="term" value="F:DNA binding"/>
    <property type="evidence" value="ECO:0007669"/>
    <property type="project" value="InterPro"/>
</dbReference>
<evidence type="ECO:0000259" key="5">
    <source>
        <dbReference type="Pfam" id="PF08281"/>
    </source>
</evidence>
<evidence type="ECO:0000256" key="1">
    <source>
        <dbReference type="ARBA" id="ARBA00010641"/>
    </source>
</evidence>
<dbReference type="EMBL" id="VSSQ01016085">
    <property type="protein sequence ID" value="MPM57088.1"/>
    <property type="molecule type" value="Genomic_DNA"/>
</dbReference>
<evidence type="ECO:0000256" key="3">
    <source>
        <dbReference type="ARBA" id="ARBA00023082"/>
    </source>
</evidence>
<evidence type="ECO:0000256" key="4">
    <source>
        <dbReference type="ARBA" id="ARBA00023163"/>
    </source>
</evidence>
<dbReference type="InterPro" id="IPR039425">
    <property type="entry name" value="RNA_pol_sigma-70-like"/>
</dbReference>
<dbReference type="PANTHER" id="PTHR43133:SF46">
    <property type="entry name" value="RNA POLYMERASE SIGMA-70 FACTOR ECF SUBFAMILY"/>
    <property type="match status" value="1"/>
</dbReference>
<dbReference type="Pfam" id="PF08281">
    <property type="entry name" value="Sigma70_r4_2"/>
    <property type="match status" value="1"/>
</dbReference>
<dbReference type="Gene3D" id="1.10.1740.10">
    <property type="match status" value="1"/>
</dbReference>
<dbReference type="InterPro" id="IPR013249">
    <property type="entry name" value="RNA_pol_sigma70_r4_t2"/>
</dbReference>
<dbReference type="GO" id="GO:0016987">
    <property type="term" value="F:sigma factor activity"/>
    <property type="evidence" value="ECO:0007669"/>
    <property type="project" value="UniProtKB-KW"/>
</dbReference>
<dbReference type="InterPro" id="IPR013324">
    <property type="entry name" value="RNA_pol_sigma_r3/r4-like"/>
</dbReference>
<protein>
    <recommendedName>
        <fullName evidence="5">RNA polymerase sigma factor 70 region 4 type 2 domain-containing protein</fullName>
    </recommendedName>
</protein>
<keyword evidence="3" id="KW-0731">Sigma factor</keyword>
<keyword evidence="2" id="KW-0805">Transcription regulation</keyword>
<reference evidence="6" key="1">
    <citation type="submission" date="2019-08" db="EMBL/GenBank/DDBJ databases">
        <authorList>
            <person name="Kucharzyk K."/>
            <person name="Murdoch R.W."/>
            <person name="Higgins S."/>
            <person name="Loffler F."/>
        </authorList>
    </citation>
    <scope>NUCLEOTIDE SEQUENCE</scope>
</reference>
<keyword evidence="4" id="KW-0804">Transcription</keyword>
<dbReference type="SUPFAM" id="SSF88659">
    <property type="entry name" value="Sigma3 and sigma4 domains of RNA polymerase sigma factors"/>
    <property type="match status" value="1"/>
</dbReference>
<dbReference type="InterPro" id="IPR013325">
    <property type="entry name" value="RNA_pol_sigma_r2"/>
</dbReference>
<evidence type="ECO:0000313" key="6">
    <source>
        <dbReference type="EMBL" id="MPM57088.1"/>
    </source>
</evidence>